<dbReference type="EMBL" id="JAGINW010000001">
    <property type="protein sequence ID" value="MBP2326502.1"/>
    <property type="molecule type" value="Genomic_DNA"/>
</dbReference>
<protein>
    <submittedName>
        <fullName evidence="6">2-polyprenyl-6-methoxyphenol hydroxylase-like FAD-dependent oxidoreductase</fullName>
    </submittedName>
</protein>
<dbReference type="PRINTS" id="PR00420">
    <property type="entry name" value="RNGMNOXGNASE"/>
</dbReference>
<evidence type="ECO:0000313" key="6">
    <source>
        <dbReference type="EMBL" id="MBP2326502.1"/>
    </source>
</evidence>
<dbReference type="Pfam" id="PF01494">
    <property type="entry name" value="FAD_binding_3"/>
    <property type="match status" value="1"/>
</dbReference>
<dbReference type="PANTHER" id="PTHR47178:SF5">
    <property type="entry name" value="FAD-BINDING DOMAIN-CONTAINING PROTEIN"/>
    <property type="match status" value="1"/>
</dbReference>
<keyword evidence="3" id="KW-0560">Oxidoreductase</keyword>
<organism evidence="6 7">
    <name type="scientific">Kibdelosporangium banguiense</name>
    <dbReference type="NCBI Taxonomy" id="1365924"/>
    <lineage>
        <taxon>Bacteria</taxon>
        <taxon>Bacillati</taxon>
        <taxon>Actinomycetota</taxon>
        <taxon>Actinomycetes</taxon>
        <taxon>Pseudonocardiales</taxon>
        <taxon>Pseudonocardiaceae</taxon>
        <taxon>Kibdelosporangium</taxon>
    </lineage>
</organism>
<dbReference type="PANTHER" id="PTHR47178">
    <property type="entry name" value="MONOOXYGENASE, FAD-BINDING"/>
    <property type="match status" value="1"/>
</dbReference>
<dbReference type="InterPro" id="IPR002938">
    <property type="entry name" value="FAD-bd"/>
</dbReference>
<dbReference type="InterPro" id="IPR036188">
    <property type="entry name" value="FAD/NAD-bd_sf"/>
</dbReference>
<feature type="domain" description="FAD-binding" evidence="5">
    <location>
        <begin position="137"/>
        <end position="374"/>
    </location>
</feature>
<dbReference type="RefSeq" id="WP_307855381.1">
    <property type="nucleotide sequence ID" value="NZ_JAGINW010000001.1"/>
</dbReference>
<sequence>MPDFRVVVIGAGLGGLALAQGLRQAGVEVAVYERDAALTSRRQGYRLHLDSEAHDCLLRLLPSHLGKLFLATAGMPDPRFVLLDEQLNQVMSQHSGQTTDFAVDRLVLRQILLSGIEDAVVFGKQFRGYETGSDGRVTAHFADGSQTGGDVLVAADGVNSVVRKQYLPHARVVDTGVRQIYGTIPLTQHTRALFDDTMFGIFTAVAGRERTFLGIAPVEFPEPPQDAAARLAPGTRLPPTSDYMTCSFGARREWFGDNLSTMSGPDLHEIMSEGVRGWHARVREIVAHCDPATMFAFPLRTSVPISPWPATPITLVGDAIHAMSPAAGAGACTALRDADRLTSALTAVKTGAHNLVDAIRDYESDMTDHGFTMVRTAAANGQRFLGQDPLPGQPS</sequence>
<evidence type="ECO:0000313" key="7">
    <source>
        <dbReference type="Proteomes" id="UP001519332"/>
    </source>
</evidence>
<evidence type="ECO:0000256" key="4">
    <source>
        <dbReference type="ARBA" id="ARBA00023033"/>
    </source>
</evidence>
<dbReference type="Proteomes" id="UP001519332">
    <property type="component" value="Unassembled WGS sequence"/>
</dbReference>
<accession>A0ABS4TQ18</accession>
<name>A0ABS4TQ18_9PSEU</name>
<keyword evidence="1" id="KW-0285">Flavoprotein</keyword>
<evidence type="ECO:0000256" key="2">
    <source>
        <dbReference type="ARBA" id="ARBA00022827"/>
    </source>
</evidence>
<evidence type="ECO:0000259" key="5">
    <source>
        <dbReference type="Pfam" id="PF01494"/>
    </source>
</evidence>
<keyword evidence="7" id="KW-1185">Reference proteome</keyword>
<evidence type="ECO:0000256" key="1">
    <source>
        <dbReference type="ARBA" id="ARBA00022630"/>
    </source>
</evidence>
<comment type="caution">
    <text evidence="6">The sequence shown here is derived from an EMBL/GenBank/DDBJ whole genome shotgun (WGS) entry which is preliminary data.</text>
</comment>
<dbReference type="SUPFAM" id="SSF51905">
    <property type="entry name" value="FAD/NAD(P)-binding domain"/>
    <property type="match status" value="1"/>
</dbReference>
<reference evidence="6 7" key="1">
    <citation type="submission" date="2021-03" db="EMBL/GenBank/DDBJ databases">
        <title>Sequencing the genomes of 1000 actinobacteria strains.</title>
        <authorList>
            <person name="Klenk H.-P."/>
        </authorList>
    </citation>
    <scope>NUCLEOTIDE SEQUENCE [LARGE SCALE GENOMIC DNA]</scope>
    <source>
        <strain evidence="6 7">DSM 46670</strain>
    </source>
</reference>
<keyword evidence="2" id="KW-0274">FAD</keyword>
<evidence type="ECO:0000256" key="3">
    <source>
        <dbReference type="ARBA" id="ARBA00023002"/>
    </source>
</evidence>
<keyword evidence="4" id="KW-0503">Monooxygenase</keyword>
<gene>
    <name evidence="6" type="ORF">JOF56_006887</name>
</gene>
<proteinExistence type="predicted"/>
<dbReference type="Pfam" id="PF13450">
    <property type="entry name" value="NAD_binding_8"/>
    <property type="match status" value="1"/>
</dbReference>
<dbReference type="Gene3D" id="3.50.50.60">
    <property type="entry name" value="FAD/NAD(P)-binding domain"/>
    <property type="match status" value="1"/>
</dbReference>